<keyword evidence="4" id="KW-1185">Reference proteome</keyword>
<gene>
    <name evidence="3" type="ORF">SAMN05421761_103196</name>
</gene>
<dbReference type="Pfam" id="PF00582">
    <property type="entry name" value="Usp"/>
    <property type="match status" value="1"/>
</dbReference>
<proteinExistence type="inferred from homology"/>
<dbReference type="CDD" id="cd00293">
    <property type="entry name" value="USP-like"/>
    <property type="match status" value="1"/>
</dbReference>
<dbReference type="STRING" id="529505.SAMN05421761_103196"/>
<sequence length="268" mass="29928">MKILVPTDFSDNANNALTFAKHMAKSHGNVQITLLFAFYAVYDFAANASQIVDSIESDAKKAMKKAVDLALSEGLKIDYQIVQGTVATAVTSKAYKEDYDLIVMGTQGASGIKKALFGSNTGHVIKESQIPVIAVPSEAKWQNIEKIIVGVELDQTEDKFYKKLLDLTMNLNFPYDFIHIEKEKDFDKELAVKGLANYINSNYPSIKSSTKIIKSAAVLQGMESYLNKNQNALMVMFYKKKSFFEYLFNDSDSVQLSYHTTVPLLIVK</sequence>
<dbReference type="InterPro" id="IPR006015">
    <property type="entry name" value="Universal_stress_UspA"/>
</dbReference>
<dbReference type="PANTHER" id="PTHR46268:SF25">
    <property type="entry name" value="USPA DOMAIN PROTEIN"/>
    <property type="match status" value="1"/>
</dbReference>
<dbReference type="InterPro" id="IPR006016">
    <property type="entry name" value="UspA"/>
</dbReference>
<evidence type="ECO:0000313" key="4">
    <source>
        <dbReference type="Proteomes" id="UP000186026"/>
    </source>
</evidence>
<comment type="similarity">
    <text evidence="1">Belongs to the universal stress protein A family.</text>
</comment>
<feature type="domain" description="UspA" evidence="2">
    <location>
        <begin position="2"/>
        <end position="136"/>
    </location>
</feature>
<dbReference type="PANTHER" id="PTHR46268">
    <property type="entry name" value="STRESS RESPONSE PROTEIN NHAX"/>
    <property type="match status" value="1"/>
</dbReference>
<evidence type="ECO:0000259" key="2">
    <source>
        <dbReference type="Pfam" id="PF00582"/>
    </source>
</evidence>
<name>A0A1N7LBG0_9BACT</name>
<dbReference type="RefSeq" id="WP_076499125.1">
    <property type="nucleotide sequence ID" value="NZ_FTOP01000003.1"/>
</dbReference>
<dbReference type="Gene3D" id="3.40.50.12370">
    <property type="match status" value="1"/>
</dbReference>
<organism evidence="3 4">
    <name type="scientific">Belliella pelovolcani</name>
    <dbReference type="NCBI Taxonomy" id="529505"/>
    <lineage>
        <taxon>Bacteria</taxon>
        <taxon>Pseudomonadati</taxon>
        <taxon>Bacteroidota</taxon>
        <taxon>Cytophagia</taxon>
        <taxon>Cytophagales</taxon>
        <taxon>Cyclobacteriaceae</taxon>
        <taxon>Belliella</taxon>
    </lineage>
</organism>
<protein>
    <submittedName>
        <fullName evidence="3">Nucleotide-binding universal stress protein, UspA family</fullName>
    </submittedName>
</protein>
<reference evidence="4" key="1">
    <citation type="submission" date="2017-01" db="EMBL/GenBank/DDBJ databases">
        <authorList>
            <person name="Varghese N."/>
            <person name="Submissions S."/>
        </authorList>
    </citation>
    <scope>NUCLEOTIDE SEQUENCE [LARGE SCALE GENOMIC DNA]</scope>
    <source>
        <strain evidence="4">DSM 46698</strain>
    </source>
</reference>
<accession>A0A1N7LBG0</accession>
<dbReference type="Proteomes" id="UP000186026">
    <property type="component" value="Unassembled WGS sequence"/>
</dbReference>
<dbReference type="OrthoDB" id="9788959at2"/>
<dbReference type="AlphaFoldDB" id="A0A1N7LBG0"/>
<dbReference type="PRINTS" id="PR01438">
    <property type="entry name" value="UNVRSLSTRESS"/>
</dbReference>
<evidence type="ECO:0000313" key="3">
    <source>
        <dbReference type="EMBL" id="SIS71158.1"/>
    </source>
</evidence>
<dbReference type="EMBL" id="FTOP01000003">
    <property type="protein sequence ID" value="SIS71158.1"/>
    <property type="molecule type" value="Genomic_DNA"/>
</dbReference>
<dbReference type="SUPFAM" id="SSF52402">
    <property type="entry name" value="Adenine nucleotide alpha hydrolases-like"/>
    <property type="match status" value="2"/>
</dbReference>
<evidence type="ECO:0000256" key="1">
    <source>
        <dbReference type="ARBA" id="ARBA00008791"/>
    </source>
</evidence>